<evidence type="ECO:0000313" key="1">
    <source>
        <dbReference type="EMBL" id="KRX40375.1"/>
    </source>
</evidence>
<proteinExistence type="predicted"/>
<protein>
    <submittedName>
        <fullName evidence="1">Uncharacterized protein</fullName>
    </submittedName>
</protein>
<accession>A0A0V0TP48</accession>
<organism evidence="1 2">
    <name type="scientific">Trichinella murrelli</name>
    <dbReference type="NCBI Taxonomy" id="144512"/>
    <lineage>
        <taxon>Eukaryota</taxon>
        <taxon>Metazoa</taxon>
        <taxon>Ecdysozoa</taxon>
        <taxon>Nematoda</taxon>
        <taxon>Enoplea</taxon>
        <taxon>Dorylaimia</taxon>
        <taxon>Trichinellida</taxon>
        <taxon>Trichinellidae</taxon>
        <taxon>Trichinella</taxon>
    </lineage>
</organism>
<dbReference type="OrthoDB" id="10416344at2759"/>
<gene>
    <name evidence="1" type="ORF">T05_7805</name>
</gene>
<evidence type="ECO:0000313" key="2">
    <source>
        <dbReference type="Proteomes" id="UP000055048"/>
    </source>
</evidence>
<keyword evidence="2" id="KW-1185">Reference proteome</keyword>
<reference evidence="1 2" key="1">
    <citation type="submission" date="2015-01" db="EMBL/GenBank/DDBJ databases">
        <title>Evolution of Trichinella species and genotypes.</title>
        <authorList>
            <person name="Korhonen P.K."/>
            <person name="Edoardo P."/>
            <person name="Giuseppe L.R."/>
            <person name="Gasser R.B."/>
        </authorList>
    </citation>
    <scope>NUCLEOTIDE SEQUENCE [LARGE SCALE GENOMIC DNA]</scope>
    <source>
        <strain evidence="1">ISS417</strain>
    </source>
</reference>
<dbReference type="EMBL" id="JYDJ01000202">
    <property type="protein sequence ID" value="KRX40375.1"/>
    <property type="molecule type" value="Genomic_DNA"/>
</dbReference>
<dbReference type="Proteomes" id="UP000055048">
    <property type="component" value="Unassembled WGS sequence"/>
</dbReference>
<name>A0A0V0TP48_9BILA</name>
<comment type="caution">
    <text evidence="1">The sequence shown here is derived from an EMBL/GenBank/DDBJ whole genome shotgun (WGS) entry which is preliminary data.</text>
</comment>
<sequence length="79" mass="8540">MLCILGAVGNKVRRKSLSTFSLLRCCALSIISTHKSVRKGYSACNFTNKFSNSIPSKLSSARMLNCNSMAPSCKSCGRC</sequence>
<dbReference type="AlphaFoldDB" id="A0A0V0TP48"/>